<sequence length="88" mass="9538">MKKLKLDLDELNVFSFDTGTAAVRGGTVIAHRPPPPSYITCDEACLQTRDNGYTCQYTCGQSCAETCVLTRLTNECGGCQPDTINICV</sequence>
<accession>A0A841H2C5</accession>
<name>A0A841H2C5_9BACT</name>
<evidence type="ECO:0000313" key="1">
    <source>
        <dbReference type="EMBL" id="MBB6072241.1"/>
    </source>
</evidence>
<gene>
    <name evidence="1" type="ORF">HNQ61_003903</name>
</gene>
<comment type="caution">
    <text evidence="1">The sequence shown here is derived from an EMBL/GenBank/DDBJ whole genome shotgun (WGS) entry which is preliminary data.</text>
</comment>
<reference evidence="1 2" key="1">
    <citation type="submission" date="2020-08" db="EMBL/GenBank/DDBJ databases">
        <title>Genomic Encyclopedia of Type Strains, Phase IV (KMG-IV): sequencing the most valuable type-strain genomes for metagenomic binning, comparative biology and taxonomic classification.</title>
        <authorList>
            <person name="Goeker M."/>
        </authorList>
    </citation>
    <scope>NUCLEOTIDE SEQUENCE [LARGE SCALE GENOMIC DNA]</scope>
    <source>
        <strain evidence="1 2">DSM 29007</strain>
    </source>
</reference>
<keyword evidence="2" id="KW-1185">Reference proteome</keyword>
<dbReference type="EMBL" id="JACHIA010000013">
    <property type="protein sequence ID" value="MBB6072241.1"/>
    <property type="molecule type" value="Genomic_DNA"/>
</dbReference>
<dbReference type="RefSeq" id="WP_170032069.1">
    <property type="nucleotide sequence ID" value="NZ_JABDTL010000001.1"/>
</dbReference>
<dbReference type="Proteomes" id="UP000582837">
    <property type="component" value="Unassembled WGS sequence"/>
</dbReference>
<organism evidence="1 2">
    <name type="scientific">Longimicrobium terrae</name>
    <dbReference type="NCBI Taxonomy" id="1639882"/>
    <lineage>
        <taxon>Bacteria</taxon>
        <taxon>Pseudomonadati</taxon>
        <taxon>Gemmatimonadota</taxon>
        <taxon>Longimicrobiia</taxon>
        <taxon>Longimicrobiales</taxon>
        <taxon>Longimicrobiaceae</taxon>
        <taxon>Longimicrobium</taxon>
    </lineage>
</organism>
<dbReference type="AlphaFoldDB" id="A0A841H2C5"/>
<proteinExistence type="predicted"/>
<evidence type="ECO:0000313" key="2">
    <source>
        <dbReference type="Proteomes" id="UP000582837"/>
    </source>
</evidence>
<protein>
    <submittedName>
        <fullName evidence="1">Uncharacterized protein</fullName>
    </submittedName>
</protein>